<dbReference type="GO" id="GO:0003676">
    <property type="term" value="F:nucleic acid binding"/>
    <property type="evidence" value="ECO:0007669"/>
    <property type="project" value="InterPro"/>
</dbReference>
<organism evidence="3 4">
    <name type="scientific">Mycetomoellerius zeteki</name>
    <dbReference type="NCBI Taxonomy" id="64791"/>
    <lineage>
        <taxon>Eukaryota</taxon>
        <taxon>Metazoa</taxon>
        <taxon>Ecdysozoa</taxon>
        <taxon>Arthropoda</taxon>
        <taxon>Hexapoda</taxon>
        <taxon>Insecta</taxon>
        <taxon>Pterygota</taxon>
        <taxon>Neoptera</taxon>
        <taxon>Endopterygota</taxon>
        <taxon>Hymenoptera</taxon>
        <taxon>Apocrita</taxon>
        <taxon>Aculeata</taxon>
        <taxon>Formicoidea</taxon>
        <taxon>Formicidae</taxon>
        <taxon>Myrmicinae</taxon>
        <taxon>Mycetomoellerius</taxon>
    </lineage>
</organism>
<dbReference type="Pfam" id="PF16087">
    <property type="entry name" value="DUF4817"/>
    <property type="match status" value="1"/>
</dbReference>
<dbReference type="InterPro" id="IPR036397">
    <property type="entry name" value="RNaseH_sf"/>
</dbReference>
<accession>A0A151XI86</accession>
<dbReference type="PANTHER" id="PTHR47326:SF1">
    <property type="entry name" value="HTH PSQ-TYPE DOMAIN-CONTAINING PROTEIN"/>
    <property type="match status" value="1"/>
</dbReference>
<feature type="domain" description="DUF4817" evidence="2">
    <location>
        <begin position="8"/>
        <end position="58"/>
    </location>
</feature>
<dbReference type="InterPro" id="IPR032135">
    <property type="entry name" value="DUF4817"/>
</dbReference>
<dbReference type="PANTHER" id="PTHR47326">
    <property type="entry name" value="TRANSPOSABLE ELEMENT TC3 TRANSPOSASE-LIKE PROTEIN"/>
    <property type="match status" value="1"/>
</dbReference>
<evidence type="ECO:0000256" key="1">
    <source>
        <dbReference type="SAM" id="MobiDB-lite"/>
    </source>
</evidence>
<evidence type="ECO:0000259" key="2">
    <source>
        <dbReference type="Pfam" id="PF16087"/>
    </source>
</evidence>
<reference evidence="3 4" key="1">
    <citation type="submission" date="2015-09" db="EMBL/GenBank/DDBJ databases">
        <title>Trachymyrmex zeteki WGS genome.</title>
        <authorList>
            <person name="Nygaard S."/>
            <person name="Hu H."/>
            <person name="Boomsma J."/>
            <person name="Zhang G."/>
        </authorList>
    </citation>
    <scope>NUCLEOTIDE SEQUENCE [LARGE SCALE GENOMIC DNA]</scope>
    <source>
        <strain evidence="3">Tzet28-1</strain>
        <tissue evidence="3">Whole body</tissue>
    </source>
</reference>
<proteinExistence type="predicted"/>
<dbReference type="EMBL" id="KQ982080">
    <property type="protein sequence ID" value="KYQ60123.1"/>
    <property type="molecule type" value="Genomic_DNA"/>
</dbReference>
<evidence type="ECO:0000313" key="4">
    <source>
        <dbReference type="Proteomes" id="UP000075809"/>
    </source>
</evidence>
<dbReference type="Proteomes" id="UP000075809">
    <property type="component" value="Unassembled WGS sequence"/>
</dbReference>
<dbReference type="Gene3D" id="3.30.420.10">
    <property type="entry name" value="Ribonuclease H-like superfamily/Ribonuclease H"/>
    <property type="match status" value="1"/>
</dbReference>
<feature type="region of interest" description="Disordered" evidence="1">
    <location>
        <begin position="215"/>
        <end position="237"/>
    </location>
</feature>
<dbReference type="STRING" id="64791.A0A151XI86"/>
<dbReference type="AlphaFoldDB" id="A0A151XI86"/>
<name>A0A151XI86_9HYME</name>
<protein>
    <recommendedName>
        <fullName evidence="2">DUF4817 domain-containing protein</fullName>
    </recommendedName>
</protein>
<keyword evidence="4" id="KW-1185">Reference proteome</keyword>
<gene>
    <name evidence="3" type="ORF">ALC60_00529</name>
</gene>
<sequence length="279" mass="33096">MPRTYSNSEYADMVFVYGFCNGNALKAVREYARRFPNRRVPNRRVFMLTFNRLRETGTFSIRQENNRFQAALRRDLQAGNRILQHFDNHPETSVRNASAVLGVSPQTIWRTVKGDNRYPYHIQKVQNLLPQDHWNRLNFCNWYLQTCHNDILFPSKIMWSDEATFTRGGIINQRNRRYDTALFLFSRFKKKNFLHIIVTGDEKWVCYDNPKENKKNENIRMGKRRDGRRWKDDGEDQSSRKLFRGEIHAAMQIPGGRAFERSGICIWANAGIRPYADYK</sequence>
<evidence type="ECO:0000313" key="3">
    <source>
        <dbReference type="EMBL" id="KYQ60123.1"/>
    </source>
</evidence>